<dbReference type="GO" id="GO:0015098">
    <property type="term" value="F:molybdate ion transmembrane transporter activity"/>
    <property type="evidence" value="ECO:0007669"/>
    <property type="project" value="InterPro"/>
</dbReference>
<name>A0A7J6NZG3_PEROL</name>
<dbReference type="Proteomes" id="UP000541610">
    <property type="component" value="Unassembled WGS sequence"/>
</dbReference>
<dbReference type="OrthoDB" id="439578at2759"/>
<dbReference type="EMBL" id="JABANP010000129">
    <property type="protein sequence ID" value="KAF4689272.1"/>
    <property type="molecule type" value="Genomic_DNA"/>
</dbReference>
<gene>
    <name evidence="2" type="primary">MFSD5</name>
    <name evidence="2" type="ORF">FOZ60_001811</name>
</gene>
<feature type="transmembrane region" description="Helical" evidence="1">
    <location>
        <begin position="133"/>
        <end position="152"/>
    </location>
</feature>
<feature type="transmembrane region" description="Helical" evidence="1">
    <location>
        <begin position="336"/>
        <end position="357"/>
    </location>
</feature>
<dbReference type="Gene3D" id="1.20.1250.20">
    <property type="entry name" value="MFS general substrate transporter like domains"/>
    <property type="match status" value="1"/>
</dbReference>
<protein>
    <submittedName>
        <fullName evidence="2">Molybdate-anion transporter</fullName>
    </submittedName>
</protein>
<accession>A0A7J6NZG3</accession>
<keyword evidence="1" id="KW-1133">Transmembrane helix</keyword>
<dbReference type="Pfam" id="PF05631">
    <property type="entry name" value="MFS_5"/>
    <property type="match status" value="1"/>
</dbReference>
<feature type="transmembrane region" description="Helical" evidence="1">
    <location>
        <begin position="106"/>
        <end position="126"/>
    </location>
</feature>
<dbReference type="SUPFAM" id="SSF103473">
    <property type="entry name" value="MFS general substrate transporter"/>
    <property type="match status" value="1"/>
</dbReference>
<feature type="transmembrane region" description="Helical" evidence="1">
    <location>
        <begin position="232"/>
        <end position="253"/>
    </location>
</feature>
<feature type="transmembrane region" description="Helical" evidence="1">
    <location>
        <begin position="21"/>
        <end position="41"/>
    </location>
</feature>
<dbReference type="InterPro" id="IPR008509">
    <property type="entry name" value="MOT2/MFSD5"/>
</dbReference>
<feature type="transmembrane region" description="Helical" evidence="1">
    <location>
        <begin position="303"/>
        <end position="324"/>
    </location>
</feature>
<dbReference type="InterPro" id="IPR036259">
    <property type="entry name" value="MFS_trans_sf"/>
</dbReference>
<comment type="caution">
    <text evidence="2">The sequence shown here is derived from an EMBL/GenBank/DDBJ whole genome shotgun (WGS) entry which is preliminary data.</text>
</comment>
<feature type="transmembrane region" description="Helical" evidence="1">
    <location>
        <begin position="73"/>
        <end position="94"/>
    </location>
</feature>
<dbReference type="GO" id="GO:0016020">
    <property type="term" value="C:membrane"/>
    <property type="evidence" value="ECO:0007669"/>
    <property type="project" value="InterPro"/>
</dbReference>
<feature type="transmembrane region" description="Helical" evidence="1">
    <location>
        <begin position="158"/>
        <end position="179"/>
    </location>
</feature>
<evidence type="ECO:0000313" key="2">
    <source>
        <dbReference type="EMBL" id="KAF4689272.1"/>
    </source>
</evidence>
<reference evidence="2 3" key="1">
    <citation type="submission" date="2020-04" db="EMBL/GenBank/DDBJ databases">
        <title>Perkinsus olseni comparative genomics.</title>
        <authorList>
            <person name="Bogema D.R."/>
        </authorList>
    </citation>
    <scope>NUCLEOTIDE SEQUENCE [LARGE SCALE GENOMIC DNA]</scope>
    <source>
        <strain evidence="2">00978-12</strain>
    </source>
</reference>
<keyword evidence="1" id="KW-0472">Membrane</keyword>
<keyword evidence="1" id="KW-0812">Transmembrane</keyword>
<sequence length="477" mass="52776">MPIPTQATPDEQTTSNSLTSAGLRVLFIALLASTGLLYWLARRRALRPGGDDNSERKSDRSWCSLHPLQRRYLIVYVLAMLSDWLQGPYVYALYESYGFDRHQNAGLFVCGFASSMLLGTFIGSFADRCGRKRFCLLYCGLYVLSCLTKHVPSYPVLMLGRLLGGMATSLLFSVFDAWFICEASTTNQADLIPSTFGIAVALNSITAIVAGVLAQASVSIAAMQAWTPFFNVAGYCSPFDLSIISLLFTAVGIQTTWRENFGAASGTTEKSEGVGGGGTQLSWRSLQQWSRGLLQSLRSDRSIIPLGSVQALYEASMYIFVFMWTPALEQANGGAAVSLGLVFACFMTACTAGSQLFRYLSTPSITTRGPSPPLLSSGWCAWLRLYRRELYSCSRIPYGLYCYLSSRLRPRSVSTTPQWERSKPRLFRSPTEPRYTTCFGCRSTYSSSALSLPSWRWRRHSASHHCSWSSLWPSAFG</sequence>
<dbReference type="PANTHER" id="PTHR23516">
    <property type="entry name" value="SAM (S-ADENOSYL METHIONINE) TRANSPORTER"/>
    <property type="match status" value="1"/>
</dbReference>
<proteinExistence type="predicted"/>
<feature type="transmembrane region" description="Helical" evidence="1">
    <location>
        <begin position="191"/>
        <end position="212"/>
    </location>
</feature>
<dbReference type="PANTHER" id="PTHR23516:SF23">
    <property type="entry name" value="MOLYBDATE-ANION TRANSPORTER"/>
    <property type="match status" value="1"/>
</dbReference>
<dbReference type="AlphaFoldDB" id="A0A7J6NZG3"/>
<organism evidence="2 3">
    <name type="scientific">Perkinsus olseni</name>
    <name type="common">Perkinsus atlanticus</name>
    <dbReference type="NCBI Taxonomy" id="32597"/>
    <lineage>
        <taxon>Eukaryota</taxon>
        <taxon>Sar</taxon>
        <taxon>Alveolata</taxon>
        <taxon>Perkinsozoa</taxon>
        <taxon>Perkinsea</taxon>
        <taxon>Perkinsida</taxon>
        <taxon>Perkinsidae</taxon>
        <taxon>Perkinsus</taxon>
    </lineage>
</organism>
<evidence type="ECO:0000256" key="1">
    <source>
        <dbReference type="SAM" id="Phobius"/>
    </source>
</evidence>
<evidence type="ECO:0000313" key="3">
    <source>
        <dbReference type="Proteomes" id="UP000541610"/>
    </source>
</evidence>